<name>A0AA39JAX7_9AGAR</name>
<evidence type="ECO:0000256" key="1">
    <source>
        <dbReference type="ARBA" id="ARBA00022723"/>
    </source>
</evidence>
<dbReference type="Proteomes" id="UP001175226">
    <property type="component" value="Unassembled WGS sequence"/>
</dbReference>
<evidence type="ECO:0000313" key="7">
    <source>
        <dbReference type="Proteomes" id="UP001175226"/>
    </source>
</evidence>
<accession>A0AA39JAX7</accession>
<feature type="domain" description="C2H2-type" evidence="5">
    <location>
        <begin position="94"/>
        <end position="123"/>
    </location>
</feature>
<dbReference type="EMBL" id="JAUEPT010000038">
    <property type="protein sequence ID" value="KAK0439417.1"/>
    <property type="molecule type" value="Genomic_DNA"/>
</dbReference>
<dbReference type="Gene3D" id="3.30.160.60">
    <property type="entry name" value="Classic Zinc Finger"/>
    <property type="match status" value="2"/>
</dbReference>
<dbReference type="PROSITE" id="PS50157">
    <property type="entry name" value="ZINC_FINGER_C2H2_2"/>
    <property type="match status" value="2"/>
</dbReference>
<keyword evidence="2 4" id="KW-0863">Zinc-finger</keyword>
<evidence type="ECO:0000313" key="6">
    <source>
        <dbReference type="EMBL" id="KAK0439417.1"/>
    </source>
</evidence>
<evidence type="ECO:0000256" key="2">
    <source>
        <dbReference type="ARBA" id="ARBA00022771"/>
    </source>
</evidence>
<evidence type="ECO:0000259" key="5">
    <source>
        <dbReference type="PROSITE" id="PS50157"/>
    </source>
</evidence>
<dbReference type="SUPFAM" id="SSF57667">
    <property type="entry name" value="beta-beta-alpha zinc fingers"/>
    <property type="match status" value="2"/>
</dbReference>
<keyword evidence="7" id="KW-1185">Reference proteome</keyword>
<dbReference type="InterPro" id="IPR022755">
    <property type="entry name" value="Znf_C2H2_jaz"/>
</dbReference>
<protein>
    <recommendedName>
        <fullName evidence="5">C2H2-type domain-containing protein</fullName>
    </recommendedName>
</protein>
<sequence length="177" mass="20956">MRFQFLFLTLQVLGNSEIFNIELSYGKLVCTEPDLLSYLPKNLCSGHILRSQCDSLHGSVNLLSPMYECRVCWHRTFRTEGGLQSHCSAKENHFYCIECRRLFLREDFLEQHLSSKVHGGGEQDVFWCSLCPKDCRTRDKLRLHWKRDHYYCKACDRVFGDNHALRQHLTSSIHRWR</sequence>
<comment type="caution">
    <text evidence="6">The sequence shown here is derived from an EMBL/GenBank/DDBJ whole genome shotgun (WGS) entry which is preliminary data.</text>
</comment>
<dbReference type="AlphaFoldDB" id="A0AA39JAX7"/>
<feature type="domain" description="C2H2-type" evidence="5">
    <location>
        <begin position="150"/>
        <end position="177"/>
    </location>
</feature>
<evidence type="ECO:0000256" key="4">
    <source>
        <dbReference type="PROSITE-ProRule" id="PRU00042"/>
    </source>
</evidence>
<dbReference type="Pfam" id="PF12171">
    <property type="entry name" value="zf-C2H2_jaz"/>
    <property type="match status" value="2"/>
</dbReference>
<reference evidence="6" key="1">
    <citation type="submission" date="2023-06" db="EMBL/GenBank/DDBJ databases">
        <authorList>
            <consortium name="Lawrence Berkeley National Laboratory"/>
            <person name="Ahrendt S."/>
            <person name="Sahu N."/>
            <person name="Indic B."/>
            <person name="Wong-Bajracharya J."/>
            <person name="Merenyi Z."/>
            <person name="Ke H.-M."/>
            <person name="Monk M."/>
            <person name="Kocsube S."/>
            <person name="Drula E."/>
            <person name="Lipzen A."/>
            <person name="Balint B."/>
            <person name="Henrissat B."/>
            <person name="Andreopoulos B."/>
            <person name="Martin F.M."/>
            <person name="Harder C.B."/>
            <person name="Rigling D."/>
            <person name="Ford K.L."/>
            <person name="Foster G.D."/>
            <person name="Pangilinan J."/>
            <person name="Papanicolaou A."/>
            <person name="Barry K."/>
            <person name="LaButti K."/>
            <person name="Viragh M."/>
            <person name="Koriabine M."/>
            <person name="Yan M."/>
            <person name="Riley R."/>
            <person name="Champramary S."/>
            <person name="Plett K.L."/>
            <person name="Tsai I.J."/>
            <person name="Slot J."/>
            <person name="Sipos G."/>
            <person name="Plett J."/>
            <person name="Nagy L.G."/>
            <person name="Grigoriev I.V."/>
        </authorList>
    </citation>
    <scope>NUCLEOTIDE SEQUENCE</scope>
    <source>
        <strain evidence="6">FPL87.14</strain>
    </source>
</reference>
<keyword evidence="3" id="KW-0862">Zinc</keyword>
<organism evidence="6 7">
    <name type="scientific">Armillaria borealis</name>
    <dbReference type="NCBI Taxonomy" id="47425"/>
    <lineage>
        <taxon>Eukaryota</taxon>
        <taxon>Fungi</taxon>
        <taxon>Dikarya</taxon>
        <taxon>Basidiomycota</taxon>
        <taxon>Agaricomycotina</taxon>
        <taxon>Agaricomycetes</taxon>
        <taxon>Agaricomycetidae</taxon>
        <taxon>Agaricales</taxon>
        <taxon>Marasmiineae</taxon>
        <taxon>Physalacriaceae</taxon>
        <taxon>Armillaria</taxon>
    </lineage>
</organism>
<gene>
    <name evidence="6" type="ORF">EV421DRAFT_862968</name>
</gene>
<dbReference type="PROSITE" id="PS00028">
    <property type="entry name" value="ZINC_FINGER_C2H2_1"/>
    <property type="match status" value="2"/>
</dbReference>
<keyword evidence="1" id="KW-0479">Metal-binding</keyword>
<evidence type="ECO:0000256" key="3">
    <source>
        <dbReference type="ARBA" id="ARBA00022833"/>
    </source>
</evidence>
<dbReference type="SMART" id="SM00355">
    <property type="entry name" value="ZnF_C2H2"/>
    <property type="match status" value="4"/>
</dbReference>
<dbReference type="InterPro" id="IPR036236">
    <property type="entry name" value="Znf_C2H2_sf"/>
</dbReference>
<dbReference type="InterPro" id="IPR013087">
    <property type="entry name" value="Znf_C2H2_type"/>
</dbReference>
<proteinExistence type="predicted"/>
<dbReference type="GO" id="GO:0008270">
    <property type="term" value="F:zinc ion binding"/>
    <property type="evidence" value="ECO:0007669"/>
    <property type="project" value="UniProtKB-KW"/>
</dbReference>